<keyword evidence="3" id="KW-1185">Reference proteome</keyword>
<gene>
    <name evidence="2" type="ORF">WICPIJ_005986</name>
</gene>
<proteinExistence type="predicted"/>
<reference evidence="2" key="1">
    <citation type="journal article" date="2021" name="Open Biol.">
        <title>Shared evolutionary footprints suggest mitochondrial oxidative damage underlies multiple complex I losses in fungi.</title>
        <authorList>
            <person name="Schikora-Tamarit M.A."/>
            <person name="Marcet-Houben M."/>
            <person name="Nosek J."/>
            <person name="Gabaldon T."/>
        </authorList>
    </citation>
    <scope>NUCLEOTIDE SEQUENCE</scope>
    <source>
        <strain evidence="2">CBS2887</strain>
    </source>
</reference>
<comment type="caution">
    <text evidence="2">The sequence shown here is derived from an EMBL/GenBank/DDBJ whole genome shotgun (WGS) entry which is preliminary data.</text>
</comment>
<dbReference type="EMBL" id="JAEUBG010003254">
    <property type="protein sequence ID" value="KAH3683050.1"/>
    <property type="molecule type" value="Genomic_DNA"/>
</dbReference>
<dbReference type="AlphaFoldDB" id="A0A9P8Q4W4"/>
<protein>
    <submittedName>
        <fullName evidence="2">Uncharacterized protein</fullName>
    </submittedName>
</protein>
<evidence type="ECO:0000256" key="1">
    <source>
        <dbReference type="SAM" id="MobiDB-lite"/>
    </source>
</evidence>
<evidence type="ECO:0000313" key="2">
    <source>
        <dbReference type="EMBL" id="KAH3683050.1"/>
    </source>
</evidence>
<dbReference type="Proteomes" id="UP000774326">
    <property type="component" value="Unassembled WGS sequence"/>
</dbReference>
<accession>A0A9P8Q4W4</accession>
<feature type="region of interest" description="Disordered" evidence="1">
    <location>
        <begin position="46"/>
        <end position="67"/>
    </location>
</feature>
<reference evidence="2" key="2">
    <citation type="submission" date="2021-01" db="EMBL/GenBank/DDBJ databases">
        <authorList>
            <person name="Schikora-Tamarit M.A."/>
        </authorList>
    </citation>
    <scope>NUCLEOTIDE SEQUENCE</scope>
    <source>
        <strain evidence="2">CBS2887</strain>
    </source>
</reference>
<evidence type="ECO:0000313" key="3">
    <source>
        <dbReference type="Proteomes" id="UP000774326"/>
    </source>
</evidence>
<sequence>MVCLANPKIPVGVIAVHVMTALNLTETFPLLENSFITMTLSKTNALPASTKSSGGRRELSSSLSSSTEDSNLSYLLTLSRVRFLTSCWIRSCCISYFFSLSASSLSALDFSWASILSFSSLSLSNLSSSKELLLICFWKSTNLSLTHSAISKIISCPSNSLHWALI</sequence>
<name>A0A9P8Q4W4_WICPI</name>
<organism evidence="2 3">
    <name type="scientific">Wickerhamomyces pijperi</name>
    <name type="common">Yeast</name>
    <name type="synonym">Pichia pijperi</name>
    <dbReference type="NCBI Taxonomy" id="599730"/>
    <lineage>
        <taxon>Eukaryota</taxon>
        <taxon>Fungi</taxon>
        <taxon>Dikarya</taxon>
        <taxon>Ascomycota</taxon>
        <taxon>Saccharomycotina</taxon>
        <taxon>Saccharomycetes</taxon>
        <taxon>Phaffomycetales</taxon>
        <taxon>Wickerhamomycetaceae</taxon>
        <taxon>Wickerhamomyces</taxon>
    </lineage>
</organism>